<sequence length="148" mass="16153">MVAIADIAMGSAPILGGVLLALFAGSAKGGPDVRAAIKADMELLELLPADQVERRAALQKSIDTRIDELVAGVERARELREFALSYKGNARDIITFLCTLAFAIVWWNVDHDRGHWVPLFVALVGLALLSGYLAVRGVRRSWLNRAEE</sequence>
<keyword evidence="2" id="KW-1185">Reference proteome</keyword>
<evidence type="ECO:0000313" key="1">
    <source>
        <dbReference type="EMBL" id="ORV05544.1"/>
    </source>
</evidence>
<accession>A0A1X1RGQ0</accession>
<name>A0A1X1RGQ0_MYCFA</name>
<reference evidence="1 2" key="1">
    <citation type="submission" date="2016-01" db="EMBL/GenBank/DDBJ databases">
        <title>The new phylogeny of the genus Mycobacterium.</title>
        <authorList>
            <person name="Tarcisio F."/>
            <person name="Conor M."/>
            <person name="Antonella G."/>
            <person name="Elisabetta G."/>
            <person name="Giulia F.S."/>
            <person name="Sara T."/>
            <person name="Anna F."/>
            <person name="Clotilde B."/>
            <person name="Roberto B."/>
            <person name="Veronica D.S."/>
            <person name="Fabio R."/>
            <person name="Monica P."/>
            <person name="Olivier J."/>
            <person name="Enrico T."/>
            <person name="Nicola S."/>
        </authorList>
    </citation>
    <scope>NUCLEOTIDE SEQUENCE [LARGE SCALE GENOMIC DNA]</scope>
    <source>
        <strain evidence="1 2">DSM 44179</strain>
    </source>
</reference>
<proteinExistence type="predicted"/>
<organism evidence="1 2">
    <name type="scientific">Mycolicibacterium fallax</name>
    <name type="common">Mycobacterium fallax</name>
    <dbReference type="NCBI Taxonomy" id="1793"/>
    <lineage>
        <taxon>Bacteria</taxon>
        <taxon>Bacillati</taxon>
        <taxon>Actinomycetota</taxon>
        <taxon>Actinomycetes</taxon>
        <taxon>Mycobacteriales</taxon>
        <taxon>Mycobacteriaceae</taxon>
        <taxon>Mycolicibacterium</taxon>
    </lineage>
</organism>
<comment type="caution">
    <text evidence="1">The sequence shown here is derived from an EMBL/GenBank/DDBJ whole genome shotgun (WGS) entry which is preliminary data.</text>
</comment>
<gene>
    <name evidence="1" type="ORF">AWC04_06740</name>
</gene>
<dbReference type="EMBL" id="LQOJ01000024">
    <property type="protein sequence ID" value="ORV05544.1"/>
    <property type="molecule type" value="Genomic_DNA"/>
</dbReference>
<dbReference type="OrthoDB" id="4555745at2"/>
<protein>
    <submittedName>
        <fullName evidence="1">Uncharacterized protein</fullName>
    </submittedName>
</protein>
<dbReference type="STRING" id="1793.AWC04_06740"/>
<dbReference type="Proteomes" id="UP000193484">
    <property type="component" value="Unassembled WGS sequence"/>
</dbReference>
<dbReference type="RefSeq" id="WP_085094515.1">
    <property type="nucleotide sequence ID" value="NZ_AP022603.1"/>
</dbReference>
<evidence type="ECO:0000313" key="2">
    <source>
        <dbReference type="Proteomes" id="UP000193484"/>
    </source>
</evidence>
<dbReference type="AlphaFoldDB" id="A0A1X1RGQ0"/>